<dbReference type="SMART" id="SM00100">
    <property type="entry name" value="cNMP"/>
    <property type="match status" value="1"/>
</dbReference>
<feature type="transmembrane region" description="Helical" evidence="12">
    <location>
        <begin position="49"/>
        <end position="69"/>
    </location>
</feature>
<proteinExistence type="inferred from homology"/>
<keyword evidence="5 12" id="KW-0812">Transmembrane</keyword>
<name>A0ABP0EID7_9ASCO</name>
<feature type="compositionally biased region" description="Polar residues" evidence="13">
    <location>
        <begin position="557"/>
        <end position="571"/>
    </location>
</feature>
<feature type="compositionally biased region" description="Polar residues" evidence="13">
    <location>
        <begin position="451"/>
        <end position="487"/>
    </location>
</feature>
<dbReference type="InterPro" id="IPR016035">
    <property type="entry name" value="Acyl_Trfase/lysoPLipase"/>
</dbReference>
<dbReference type="Pfam" id="PF01734">
    <property type="entry name" value="Patatin"/>
    <property type="match status" value="1"/>
</dbReference>
<evidence type="ECO:0000256" key="11">
    <source>
        <dbReference type="PROSITE-ProRule" id="PRU01161"/>
    </source>
</evidence>
<comment type="subcellular location">
    <subcellularLocation>
        <location evidence="12">Endoplasmic reticulum membrane</location>
    </subcellularLocation>
    <subcellularLocation>
        <location evidence="1">Membrane</location>
    </subcellularLocation>
</comment>
<dbReference type="Gene3D" id="2.60.120.10">
    <property type="entry name" value="Jelly Rolls"/>
    <property type="match status" value="2"/>
</dbReference>
<dbReference type="SUPFAM" id="SSF52151">
    <property type="entry name" value="FabD/lysophospholipase-like"/>
    <property type="match status" value="1"/>
</dbReference>
<organism evidence="16 17">
    <name type="scientific">[Candida] anglica</name>
    <dbReference type="NCBI Taxonomy" id="148631"/>
    <lineage>
        <taxon>Eukaryota</taxon>
        <taxon>Fungi</taxon>
        <taxon>Dikarya</taxon>
        <taxon>Ascomycota</taxon>
        <taxon>Saccharomycotina</taxon>
        <taxon>Pichiomycetes</taxon>
        <taxon>Debaryomycetaceae</taxon>
        <taxon>Kurtzmaniella</taxon>
    </lineage>
</organism>
<reference evidence="16 17" key="1">
    <citation type="submission" date="2024-01" db="EMBL/GenBank/DDBJ databases">
        <authorList>
            <consortium name="Genoscope - CEA"/>
            <person name="William W."/>
        </authorList>
    </citation>
    <scope>NUCLEOTIDE SEQUENCE [LARGE SCALE GENOMIC DNA]</scope>
    <source>
        <strain evidence="16 17">29B2s-10</strain>
    </source>
</reference>
<dbReference type="InterPro" id="IPR014710">
    <property type="entry name" value="RmlC-like_jellyroll"/>
</dbReference>
<keyword evidence="17" id="KW-1185">Reference proteome</keyword>
<dbReference type="EC" id="3.1.1.5" evidence="3 12"/>
<dbReference type="PROSITE" id="PS51635">
    <property type="entry name" value="PNPLA"/>
    <property type="match status" value="1"/>
</dbReference>
<dbReference type="Pfam" id="PF24179">
    <property type="entry name" value="NTE_Ploop"/>
    <property type="match status" value="1"/>
</dbReference>
<evidence type="ECO:0000256" key="9">
    <source>
        <dbReference type="ARBA" id="ARBA00023098"/>
    </source>
</evidence>
<dbReference type="InterPro" id="IPR050301">
    <property type="entry name" value="NTE"/>
</dbReference>
<feature type="domain" description="PNPLA" evidence="15">
    <location>
        <begin position="1222"/>
        <end position="1386"/>
    </location>
</feature>
<feature type="region of interest" description="Disordered" evidence="13">
    <location>
        <begin position="450"/>
        <end position="487"/>
    </location>
</feature>
<feature type="short sequence motif" description="GXGXXG" evidence="11">
    <location>
        <begin position="1226"/>
        <end position="1231"/>
    </location>
</feature>
<evidence type="ECO:0000256" key="3">
    <source>
        <dbReference type="ARBA" id="ARBA00013274"/>
    </source>
</evidence>
<dbReference type="InterPro" id="IPR056556">
    <property type="entry name" value="NTE1_P-loop_dom"/>
</dbReference>
<evidence type="ECO:0000256" key="1">
    <source>
        <dbReference type="ARBA" id="ARBA00004370"/>
    </source>
</evidence>
<evidence type="ECO:0000256" key="12">
    <source>
        <dbReference type="RuleBase" id="RU362043"/>
    </source>
</evidence>
<comment type="function">
    <text evidence="12">Intracellular phospholipase B that catalyzes the double deacylation of phosphatidylcholine (PC) to glycerophosphocholine (GroPCho). Plays an important role in membrane lipid homeostasis.</text>
</comment>
<feature type="region of interest" description="Disordered" evidence="13">
    <location>
        <begin position="311"/>
        <end position="367"/>
    </location>
</feature>
<evidence type="ECO:0000259" key="15">
    <source>
        <dbReference type="PROSITE" id="PS51635"/>
    </source>
</evidence>
<dbReference type="Gene3D" id="3.40.1090.10">
    <property type="entry name" value="Cytosolic phospholipase A2 catalytic domain"/>
    <property type="match status" value="2"/>
</dbReference>
<dbReference type="PANTHER" id="PTHR14226">
    <property type="entry name" value="NEUROPATHY TARGET ESTERASE/SWISS CHEESE D.MELANOGASTER"/>
    <property type="match status" value="1"/>
</dbReference>
<feature type="short sequence motif" description="GXSXG" evidence="11">
    <location>
        <begin position="1253"/>
        <end position="1257"/>
    </location>
</feature>
<evidence type="ECO:0000256" key="7">
    <source>
        <dbReference type="ARBA" id="ARBA00022963"/>
    </source>
</evidence>
<evidence type="ECO:0000256" key="4">
    <source>
        <dbReference type="ARBA" id="ARBA00018317"/>
    </source>
</evidence>
<dbReference type="PANTHER" id="PTHR14226:SF29">
    <property type="entry name" value="NEUROPATHY TARGET ESTERASE SWS"/>
    <property type="match status" value="1"/>
</dbReference>
<feature type="active site" description="Nucleophile" evidence="11">
    <location>
        <position position="1255"/>
    </location>
</feature>
<evidence type="ECO:0000256" key="10">
    <source>
        <dbReference type="ARBA" id="ARBA00023136"/>
    </source>
</evidence>
<keyword evidence="6 11" id="KW-0378">Hydrolase</keyword>
<feature type="domain" description="Cyclic nucleotide-binding" evidence="14">
    <location>
        <begin position="813"/>
        <end position="925"/>
    </location>
</feature>
<feature type="domain" description="Cyclic nucleotide-binding" evidence="14">
    <location>
        <begin position="705"/>
        <end position="806"/>
    </location>
</feature>
<dbReference type="PROSITE" id="PS50042">
    <property type="entry name" value="CNMP_BINDING_3"/>
    <property type="match status" value="2"/>
</dbReference>
<keyword evidence="10 12" id="KW-0472">Membrane</keyword>
<keyword evidence="8 12" id="KW-1133">Transmembrane helix</keyword>
<dbReference type="CDD" id="cd00038">
    <property type="entry name" value="CAP_ED"/>
    <property type="match status" value="2"/>
</dbReference>
<dbReference type="InterPro" id="IPR018490">
    <property type="entry name" value="cNMP-bd_dom_sf"/>
</dbReference>
<evidence type="ECO:0000256" key="8">
    <source>
        <dbReference type="ARBA" id="ARBA00022989"/>
    </source>
</evidence>
<gene>
    <name evidence="16" type="primary">NTE1</name>
    <name evidence="16" type="ORF">CAAN4_F11606</name>
</gene>
<dbReference type="InterPro" id="IPR002641">
    <property type="entry name" value="PNPLA_dom"/>
</dbReference>
<protein>
    <recommendedName>
        <fullName evidence="4 12">Lysophospholipase NTE1</fullName>
        <ecNumber evidence="3 12">3.1.1.5</ecNumber>
    </recommendedName>
    <alternativeName>
        <fullName evidence="12">Intracellular phospholipase B</fullName>
    </alternativeName>
</protein>
<dbReference type="SUPFAM" id="SSF51206">
    <property type="entry name" value="cAMP-binding domain-like"/>
    <property type="match status" value="2"/>
</dbReference>
<feature type="region of interest" description="Disordered" evidence="13">
    <location>
        <begin position="536"/>
        <end position="593"/>
    </location>
</feature>
<evidence type="ECO:0000256" key="6">
    <source>
        <dbReference type="ARBA" id="ARBA00022801"/>
    </source>
</evidence>
<evidence type="ECO:0000256" key="13">
    <source>
        <dbReference type="SAM" id="MobiDB-lite"/>
    </source>
</evidence>
<keyword evidence="12" id="KW-0256">Endoplasmic reticulum</keyword>
<keyword evidence="9 11" id="KW-0443">Lipid metabolism</keyword>
<dbReference type="Proteomes" id="UP001497600">
    <property type="component" value="Chromosome F"/>
</dbReference>
<dbReference type="InterPro" id="IPR000595">
    <property type="entry name" value="cNMP-bd_dom"/>
</dbReference>
<feature type="active site" description="Proton acceptor" evidence="11">
    <location>
        <position position="1373"/>
    </location>
</feature>
<comment type="similarity">
    <text evidence="2 12">Belongs to the NTE family.</text>
</comment>
<dbReference type="Pfam" id="PF00027">
    <property type="entry name" value="cNMP_binding"/>
    <property type="match status" value="1"/>
</dbReference>
<evidence type="ECO:0000256" key="2">
    <source>
        <dbReference type="ARBA" id="ARBA00006636"/>
    </source>
</evidence>
<keyword evidence="7 11" id="KW-0442">Lipid degradation</keyword>
<feature type="compositionally biased region" description="Low complexity" evidence="13">
    <location>
        <begin position="356"/>
        <end position="366"/>
    </location>
</feature>
<evidence type="ECO:0000259" key="14">
    <source>
        <dbReference type="PROSITE" id="PS50042"/>
    </source>
</evidence>
<accession>A0ABP0EID7</accession>
<evidence type="ECO:0000313" key="17">
    <source>
        <dbReference type="Proteomes" id="UP001497600"/>
    </source>
</evidence>
<sequence>MNSDQLIASSIESVSEQVHEFTSPDNVATTGATVPAIETLTRVFKLPGFLLSLISKYFLYLFNRIFLILPSSAVRILSKNFQITLSLSSLLISLTLLIGVCFLIVRYKYLTGYSKNTKGGSIAGVGPGAGDLGLAEGGAGTTLTDSIHNSLRSGNSSLDLMKKNRRGRSTYLDEFLSAIKVFGYLERAVFHELTKNMTTQRVAEDEILQLDEKRGFSIVVEGVFQVYIKVADEDNKQSGSPDSGASSTFSDLDYETGGDILRIGNSRYQLLNEVKSGAPLSSLMSTLDLFKASKDESVSIFNPDPLSPFRSAGSSEAVSPIIGPSDGPRTSTESKTPLIIARPKVDRSKNSKKSKPSPNSSGSSSSATIAIIPRHAFERVQAKYPRATSHIVTMVLTRLYKVTMNTINNYLGLTREIIEAEIKLNKDCEATQLPSYLRDGVVERFHKSEVELSTSEGGSKGNLSGSNAPTFPTRPQTPPIIQSQSSTNLLNKPIKIASRRSTSSRYVVLASRYKATHPGDLLSSVPLSRRSDYYQTHSGEEVVEQPSSSYKKDSASPAVQSCHSKSGTRLPSRSFKKRRSIDRTFSSDREETEETSLRIAIVENLFKLLGISERELTQLMGTSNPSSRSSSIVGLSSLVASARPRMSSFHSSSPQYDTINVSEVIEHERRLSNHTSPRPFLNGASSPKTNKELHPDFDFDSVKDEFSQVIQIKQYAPNSVIVEQGKFNSGLYYVIDGELDVIHLQKSDDEEGSTTTSRLYSVGPGGLAGYLSSIVGFRSLVSIKSSTSSKNGAIVAHISKKDFTKLTDKFYYLLLPVASRMKEHLSSKIRTIDFALEWCHIKAGDVLCSQGDLANGFHMVLSGRFRVVRKEGKKSDDNLTILGEYGHGTSIGEVEVLTASRRTNSLIAIRDSETARIPRTLFEMLSIQNPSIMIKVSRIVAKKVLSASNNPSTGPTTAYVSSSTSDYLSTSYKTITILPTTAGLPVREFSDKLVHALRSIGRKVISLDQASTLTHLGRHAFDERLSQLKLSGYFAYLEEEYETVVYVCDSPVKSNWTLTCMSQGDCILLLADADDHEIATTMGEYERLLIKQKTTARTELCLIHPERYVAAGSTSIWLKNRIWVQGHHHIHMEMDNEARNGGKLSRGRVPGRTSALFRNLAAKISNETFRARIDSVKSRAISSFVKLNMRLHHREYPYKPLASHKNDFLRLARLLSNEAVGLVLGGGGSRGISHVGIVVALEKHGIPVDIIGGTSIGSFVGGLYAKDYNSVSIYGRAKIFSLRVSSLWRSLLDLTYPVTSYITGYEFNRGIWKTFGFAEIEDFWIRYFCNSTNITNSTMDIHEKGYSWRFIRASMSLAGLLPPIAHEGCMLLDGGYLDNLPVMEMKKKGAKFIIAVDVGSVDDRTPMNYGDTLSGFWVLFNRWNPFSTHPNVPNMMDIQMRLAYVASVNALEIAKNTPGVLYLRPPIDHYATLDFAKFDEIYHVGMDYADKLFTSWEQKGTLPAIAGMVDKSKEKDPHKFLHRRNSI</sequence>
<dbReference type="EMBL" id="OZ004258">
    <property type="protein sequence ID" value="CAK7913414.1"/>
    <property type="molecule type" value="Genomic_DNA"/>
</dbReference>
<comment type="catalytic activity">
    <reaction evidence="12">
        <text>a 1-acyl-sn-glycero-3-phosphocholine + H2O = sn-glycerol 3-phosphocholine + a fatty acid + H(+)</text>
        <dbReference type="Rhea" id="RHEA:15177"/>
        <dbReference type="ChEBI" id="CHEBI:15377"/>
        <dbReference type="ChEBI" id="CHEBI:15378"/>
        <dbReference type="ChEBI" id="CHEBI:16870"/>
        <dbReference type="ChEBI" id="CHEBI:28868"/>
        <dbReference type="ChEBI" id="CHEBI:58168"/>
        <dbReference type="EC" id="3.1.1.5"/>
    </reaction>
</comment>
<feature type="short sequence motif" description="DGA/G" evidence="11">
    <location>
        <begin position="1373"/>
        <end position="1375"/>
    </location>
</feature>
<evidence type="ECO:0000256" key="5">
    <source>
        <dbReference type="ARBA" id="ARBA00022692"/>
    </source>
</evidence>
<feature type="transmembrane region" description="Helical" evidence="12">
    <location>
        <begin position="81"/>
        <end position="105"/>
    </location>
</feature>
<evidence type="ECO:0000313" key="16">
    <source>
        <dbReference type="EMBL" id="CAK7913414.1"/>
    </source>
</evidence>